<comment type="caution">
    <text evidence="3">The sequence shown here is derived from an EMBL/GenBank/DDBJ whole genome shotgun (WGS) entry which is preliminary data.</text>
</comment>
<dbReference type="AlphaFoldDB" id="A0A2U1J0G8"/>
<organism evidence="3 4">
    <name type="scientific">Smittium angustum</name>
    <dbReference type="NCBI Taxonomy" id="133377"/>
    <lineage>
        <taxon>Eukaryota</taxon>
        <taxon>Fungi</taxon>
        <taxon>Fungi incertae sedis</taxon>
        <taxon>Zoopagomycota</taxon>
        <taxon>Kickxellomycotina</taxon>
        <taxon>Harpellomycetes</taxon>
        <taxon>Harpellales</taxon>
        <taxon>Legeriomycetaceae</taxon>
        <taxon>Smittium</taxon>
    </lineage>
</organism>
<feature type="transmembrane region" description="Helical" evidence="1">
    <location>
        <begin position="136"/>
        <end position="158"/>
    </location>
</feature>
<keyword evidence="1" id="KW-1133">Transmembrane helix</keyword>
<sequence>MKFVNKKIFPFFFFVTYVLSISINNPDTPGNLYTSSQNEPEVSPRRKEISEAKLEELKNINKEDLTPEQKEALIEKKKMKPILVIYEKVKIPKRIYWFISMGIWVVFSFVTTTVYLKKSANTQEFKFKSKTMTLVVAGTGLVFVVHAMTTEALVPYYPCFLRVWIGYISLFLFSVSLIVRAVNYISQVRMLRFKSEISLILTQAETVQNDNEKPRLCKTYMDKGVIKRFFRLIVNSQYSEDIDDKQAELQFRLTINNRVLDFLRPRNYIIVCLATLIFAISISAYFTTYENYHIIPVSYNCKTGISTPIIPLYTLLLLLVLISIPLIFLCFGFTDAFGMQIELLVTMTMVVVLATAMILYNELAPPTVLMYATGYVFIMPVFFMQQFFLIAYPLYKIYKIGGHSLSGGSADRSGVAVSTRKEQFEGLLAYPAGFTRLSQAALETFCPENIEFLKDYQLLKFKVCSLVVSDTNNSNVPEDNRKNGMMKTEISESAFNINHFDEEKDIAKHNSMFMETIDPDFAPEVDMNQLIGGELVPPLPITTPEAMYQTGLMLDLHLINDTEGKKERTTPKMTLIPNKLKDDFWKFYVKFIQEEALLAVNVPVKVSAPIEAAIKNEKYTLGMYDEALDEVLNSLYTNTYPIMLKTL</sequence>
<keyword evidence="4" id="KW-1185">Reference proteome</keyword>
<evidence type="ECO:0000256" key="1">
    <source>
        <dbReference type="SAM" id="Phobius"/>
    </source>
</evidence>
<reference evidence="3 4" key="1">
    <citation type="journal article" date="2018" name="MBio">
        <title>Comparative Genomics Reveals the Core Gene Toolbox for the Fungus-Insect Symbiosis.</title>
        <authorList>
            <person name="Wang Y."/>
            <person name="Stata M."/>
            <person name="Wang W."/>
            <person name="Stajich J.E."/>
            <person name="White M.M."/>
            <person name="Moncalvo J.M."/>
        </authorList>
    </citation>
    <scope>NUCLEOTIDE SEQUENCE [LARGE SCALE GENOMIC DNA]</scope>
    <source>
        <strain evidence="3 4">AUS-126-30</strain>
    </source>
</reference>
<feature type="signal peptide" evidence="2">
    <location>
        <begin position="1"/>
        <end position="20"/>
    </location>
</feature>
<feature type="transmembrane region" description="Helical" evidence="1">
    <location>
        <begin position="372"/>
        <end position="395"/>
    </location>
</feature>
<feature type="transmembrane region" description="Helical" evidence="1">
    <location>
        <begin position="343"/>
        <end position="360"/>
    </location>
</feature>
<keyword evidence="1" id="KW-0812">Transmembrane</keyword>
<dbReference type="InterPro" id="IPR036305">
    <property type="entry name" value="RGS_sf"/>
</dbReference>
<feature type="transmembrane region" description="Helical" evidence="1">
    <location>
        <begin position="95"/>
        <end position="116"/>
    </location>
</feature>
<dbReference type="EMBL" id="MBFU01000539">
    <property type="protein sequence ID" value="PVZ98549.1"/>
    <property type="molecule type" value="Genomic_DNA"/>
</dbReference>
<dbReference type="SUPFAM" id="SSF48097">
    <property type="entry name" value="Regulator of G-protein signaling, RGS"/>
    <property type="match status" value="1"/>
</dbReference>
<evidence type="ECO:0000313" key="3">
    <source>
        <dbReference type="EMBL" id="PVZ98549.1"/>
    </source>
</evidence>
<feature type="transmembrane region" description="Helical" evidence="1">
    <location>
        <begin position="164"/>
        <end position="185"/>
    </location>
</feature>
<dbReference type="Proteomes" id="UP000245591">
    <property type="component" value="Unassembled WGS sequence"/>
</dbReference>
<dbReference type="InterPro" id="IPR044926">
    <property type="entry name" value="RGS_subdomain_2"/>
</dbReference>
<protein>
    <recommendedName>
        <fullName evidence="5">RGS domain-containing protein</fullName>
    </recommendedName>
</protein>
<evidence type="ECO:0000256" key="2">
    <source>
        <dbReference type="SAM" id="SignalP"/>
    </source>
</evidence>
<feature type="chain" id="PRO_5015608099" description="RGS domain-containing protein" evidence="2">
    <location>
        <begin position="21"/>
        <end position="647"/>
    </location>
</feature>
<accession>A0A2U1J0G8</accession>
<feature type="transmembrane region" description="Helical" evidence="1">
    <location>
        <begin position="309"/>
        <end position="331"/>
    </location>
</feature>
<name>A0A2U1J0G8_SMIAN</name>
<feature type="transmembrane region" description="Helical" evidence="1">
    <location>
        <begin position="268"/>
        <end position="289"/>
    </location>
</feature>
<keyword evidence="1" id="KW-0472">Membrane</keyword>
<proteinExistence type="predicted"/>
<keyword evidence="2" id="KW-0732">Signal</keyword>
<evidence type="ECO:0008006" key="5">
    <source>
        <dbReference type="Google" id="ProtNLM"/>
    </source>
</evidence>
<dbReference type="Gene3D" id="1.10.167.10">
    <property type="entry name" value="Regulator of G-protein Signalling 4, domain 2"/>
    <property type="match status" value="1"/>
</dbReference>
<gene>
    <name evidence="3" type="ORF">BB558_005453</name>
</gene>
<evidence type="ECO:0000313" key="4">
    <source>
        <dbReference type="Proteomes" id="UP000245591"/>
    </source>
</evidence>